<feature type="compositionally biased region" description="Basic and acidic residues" evidence="1">
    <location>
        <begin position="42"/>
        <end position="63"/>
    </location>
</feature>
<keyword evidence="2" id="KW-0732">Signal</keyword>
<comment type="caution">
    <text evidence="3">The sequence shown here is derived from an EMBL/GenBank/DDBJ whole genome shotgun (WGS) entry which is preliminary data.</text>
</comment>
<dbReference type="EMBL" id="JALBUU010000125">
    <property type="protein sequence ID" value="MCI0756886.1"/>
    <property type="molecule type" value="Genomic_DNA"/>
</dbReference>
<evidence type="ECO:0000313" key="4">
    <source>
        <dbReference type="Proteomes" id="UP001201985"/>
    </source>
</evidence>
<evidence type="ECO:0000313" key="3">
    <source>
        <dbReference type="EMBL" id="MCI0756886.1"/>
    </source>
</evidence>
<organism evidence="3 4">
    <name type="scientific">Teichococcus vastitatis</name>
    <dbReference type="NCBI Taxonomy" id="2307076"/>
    <lineage>
        <taxon>Bacteria</taxon>
        <taxon>Pseudomonadati</taxon>
        <taxon>Pseudomonadota</taxon>
        <taxon>Alphaproteobacteria</taxon>
        <taxon>Acetobacterales</taxon>
        <taxon>Roseomonadaceae</taxon>
        <taxon>Roseomonas</taxon>
    </lineage>
</organism>
<proteinExistence type="predicted"/>
<keyword evidence="4" id="KW-1185">Reference proteome</keyword>
<feature type="compositionally biased region" description="Basic and acidic residues" evidence="1">
    <location>
        <begin position="25"/>
        <end position="34"/>
    </location>
</feature>
<protein>
    <submittedName>
        <fullName evidence="3">Uncharacterized protein</fullName>
    </submittedName>
</protein>
<reference evidence="3 4" key="1">
    <citation type="submission" date="2022-03" db="EMBL/GenBank/DDBJ databases">
        <title>Complete genome analysis of Roseomonas KG 17.1 : a prolific producer of plant growth promoters.</title>
        <authorList>
            <person name="Saadouli I."/>
            <person name="Najjari A."/>
            <person name="Mosbah A."/>
            <person name="Ouzari H.I."/>
        </authorList>
    </citation>
    <scope>NUCLEOTIDE SEQUENCE [LARGE SCALE GENOMIC DNA]</scope>
    <source>
        <strain evidence="3 4">KG17-1</strain>
    </source>
</reference>
<dbReference type="Proteomes" id="UP001201985">
    <property type="component" value="Unassembled WGS sequence"/>
</dbReference>
<feature type="region of interest" description="Disordered" evidence="1">
    <location>
        <begin position="24"/>
        <end position="63"/>
    </location>
</feature>
<accession>A0ABS9WC55</accession>
<dbReference type="RefSeq" id="WP_120006996.1">
    <property type="nucleotide sequence ID" value="NZ_JALBUU010000125.1"/>
</dbReference>
<feature type="chain" id="PRO_5046668271" evidence="2">
    <location>
        <begin position="23"/>
        <end position="63"/>
    </location>
</feature>
<evidence type="ECO:0000256" key="2">
    <source>
        <dbReference type="SAM" id="SignalP"/>
    </source>
</evidence>
<gene>
    <name evidence="3" type="ORF">MON41_24945</name>
</gene>
<sequence>MRKFFAATLPILLLAVPLVACSEGPAERTGKRLDNAGAAIRDTVDPPRGPVERAGRSIDRALD</sequence>
<feature type="signal peptide" evidence="2">
    <location>
        <begin position="1"/>
        <end position="22"/>
    </location>
</feature>
<name>A0ABS9WC55_9PROT</name>
<evidence type="ECO:0000256" key="1">
    <source>
        <dbReference type="SAM" id="MobiDB-lite"/>
    </source>
</evidence>